<keyword evidence="6" id="KW-0464">Manganese</keyword>
<keyword evidence="4 8" id="KW-0378">Hydrolase</keyword>
<name>A0A518EU08_9BACT</name>
<evidence type="ECO:0000256" key="2">
    <source>
        <dbReference type="ARBA" id="ARBA00022519"/>
    </source>
</evidence>
<keyword evidence="1" id="KW-1003">Cell membrane</keyword>
<dbReference type="AlphaFoldDB" id="A0A518EU08"/>
<keyword evidence="3" id="KW-0479">Metal-binding</keyword>
<dbReference type="PANTHER" id="PTHR34990">
    <property type="entry name" value="UDP-2,3-DIACYLGLUCOSAMINE HYDROLASE-RELATED"/>
    <property type="match status" value="1"/>
</dbReference>
<keyword evidence="9" id="KW-1185">Reference proteome</keyword>
<evidence type="ECO:0000259" key="7">
    <source>
        <dbReference type="Pfam" id="PF00149"/>
    </source>
</evidence>
<dbReference type="SUPFAM" id="SSF56300">
    <property type="entry name" value="Metallo-dependent phosphatases"/>
    <property type="match status" value="1"/>
</dbReference>
<dbReference type="CDD" id="cd07398">
    <property type="entry name" value="MPP_YbbF-LpxH"/>
    <property type="match status" value="1"/>
</dbReference>
<reference evidence="8 9" key="1">
    <citation type="submission" date="2019-02" db="EMBL/GenBank/DDBJ databases">
        <title>Deep-cultivation of Planctomycetes and their phenomic and genomic characterization uncovers novel biology.</title>
        <authorList>
            <person name="Wiegand S."/>
            <person name="Jogler M."/>
            <person name="Boedeker C."/>
            <person name="Pinto D."/>
            <person name="Vollmers J."/>
            <person name="Rivas-Marin E."/>
            <person name="Kohn T."/>
            <person name="Peeters S.H."/>
            <person name="Heuer A."/>
            <person name="Rast P."/>
            <person name="Oberbeckmann S."/>
            <person name="Bunk B."/>
            <person name="Jeske O."/>
            <person name="Meyerdierks A."/>
            <person name="Storesund J.E."/>
            <person name="Kallscheuer N."/>
            <person name="Luecker S."/>
            <person name="Lage O.M."/>
            <person name="Pohl T."/>
            <person name="Merkel B.J."/>
            <person name="Hornburger P."/>
            <person name="Mueller R.-W."/>
            <person name="Bruemmer F."/>
            <person name="Labrenz M."/>
            <person name="Spormann A.M."/>
            <person name="Op den Camp H."/>
            <person name="Overmann J."/>
            <person name="Amann R."/>
            <person name="Jetten M.S.M."/>
            <person name="Mascher T."/>
            <person name="Medema M.H."/>
            <person name="Devos D.P."/>
            <person name="Kaster A.-K."/>
            <person name="Ovreas L."/>
            <person name="Rohde M."/>
            <person name="Galperin M.Y."/>
            <person name="Jogler C."/>
        </authorList>
    </citation>
    <scope>NUCLEOTIDE SEQUENCE [LARGE SCALE GENOMIC DNA]</scope>
    <source>
        <strain evidence="8 9">Poly30</strain>
    </source>
</reference>
<dbReference type="OrthoDB" id="9802481at2"/>
<organism evidence="8 9">
    <name type="scientific">Saltatorellus ferox</name>
    <dbReference type="NCBI Taxonomy" id="2528018"/>
    <lineage>
        <taxon>Bacteria</taxon>
        <taxon>Pseudomonadati</taxon>
        <taxon>Planctomycetota</taxon>
        <taxon>Planctomycetia</taxon>
        <taxon>Planctomycetia incertae sedis</taxon>
        <taxon>Saltatorellus</taxon>
    </lineage>
</organism>
<evidence type="ECO:0000256" key="3">
    <source>
        <dbReference type="ARBA" id="ARBA00022723"/>
    </source>
</evidence>
<dbReference type="NCBIfam" id="NF003743">
    <property type="entry name" value="PRK05340.1"/>
    <property type="match status" value="1"/>
</dbReference>
<dbReference type="InterPro" id="IPR029052">
    <property type="entry name" value="Metallo-depent_PP-like"/>
</dbReference>
<dbReference type="Gene3D" id="3.60.21.10">
    <property type="match status" value="1"/>
</dbReference>
<proteinExistence type="predicted"/>
<protein>
    <submittedName>
        <fullName evidence="8">UDP-2,3-diacylglucosamine hydrolase</fullName>
        <ecNumber evidence="8">3.6.1.54</ecNumber>
    </submittedName>
</protein>
<evidence type="ECO:0000256" key="5">
    <source>
        <dbReference type="ARBA" id="ARBA00023136"/>
    </source>
</evidence>
<sequence length="267" mass="29158">MSSGSKTDAEGDLPEGSIPTAEIELRPGALVIADLHLAPTGDARTAGFIEWCDGLGPGVPQLVIMGDFFDTWVGAKQVRLPGTKEVLDALLRATARGASVHVIPGNRDALMDASFERATGAELHAEGFIGVLSTTGGRAAFVHGDSLCTLDHDYLRLRPIWRKPFVRWMSRHAPFWFARWVGHRMRKQSENRKAYKPTEAKSIRPAAVHALARATRAELVVCGHAHDTRDERLEGGPRFVVVGAWGWPHDVFRVVPDGALVPHSRGD</sequence>
<feature type="domain" description="Calcineurin-like phosphoesterase" evidence="7">
    <location>
        <begin position="30"/>
        <end position="226"/>
    </location>
</feature>
<dbReference type="PANTHER" id="PTHR34990:SF1">
    <property type="entry name" value="UDP-2,3-DIACYLGLUCOSAMINE HYDROLASE"/>
    <property type="match status" value="1"/>
</dbReference>
<dbReference type="GO" id="GO:0008758">
    <property type="term" value="F:UDP-2,3-diacylglucosamine hydrolase activity"/>
    <property type="evidence" value="ECO:0007669"/>
    <property type="project" value="TreeGrafter"/>
</dbReference>
<keyword evidence="5" id="KW-0472">Membrane</keyword>
<dbReference type="InterPro" id="IPR043461">
    <property type="entry name" value="LpxH-like"/>
</dbReference>
<evidence type="ECO:0000256" key="6">
    <source>
        <dbReference type="ARBA" id="ARBA00023211"/>
    </source>
</evidence>
<dbReference type="GO" id="GO:0016020">
    <property type="term" value="C:membrane"/>
    <property type="evidence" value="ECO:0007669"/>
    <property type="project" value="GOC"/>
</dbReference>
<dbReference type="Proteomes" id="UP000320390">
    <property type="component" value="Chromosome"/>
</dbReference>
<dbReference type="InterPro" id="IPR004843">
    <property type="entry name" value="Calcineurin-like_PHP"/>
</dbReference>
<dbReference type="EC" id="3.6.1.54" evidence="8"/>
<evidence type="ECO:0000256" key="1">
    <source>
        <dbReference type="ARBA" id="ARBA00022475"/>
    </source>
</evidence>
<dbReference type="GO" id="GO:0046872">
    <property type="term" value="F:metal ion binding"/>
    <property type="evidence" value="ECO:0007669"/>
    <property type="project" value="UniProtKB-KW"/>
</dbReference>
<dbReference type="RefSeq" id="WP_145198723.1">
    <property type="nucleotide sequence ID" value="NZ_CP036434.1"/>
</dbReference>
<evidence type="ECO:0000256" key="4">
    <source>
        <dbReference type="ARBA" id="ARBA00022801"/>
    </source>
</evidence>
<keyword evidence="2" id="KW-0997">Cell inner membrane</keyword>
<gene>
    <name evidence="8" type="primary">lpxH</name>
    <name evidence="8" type="ORF">Poly30_31030</name>
</gene>
<dbReference type="GO" id="GO:0009245">
    <property type="term" value="P:lipid A biosynthetic process"/>
    <property type="evidence" value="ECO:0007669"/>
    <property type="project" value="TreeGrafter"/>
</dbReference>
<dbReference type="EMBL" id="CP036434">
    <property type="protein sequence ID" value="QDV07577.1"/>
    <property type="molecule type" value="Genomic_DNA"/>
</dbReference>
<dbReference type="Pfam" id="PF00149">
    <property type="entry name" value="Metallophos"/>
    <property type="match status" value="1"/>
</dbReference>
<evidence type="ECO:0000313" key="9">
    <source>
        <dbReference type="Proteomes" id="UP000320390"/>
    </source>
</evidence>
<evidence type="ECO:0000313" key="8">
    <source>
        <dbReference type="EMBL" id="QDV07577.1"/>
    </source>
</evidence>
<accession>A0A518EU08</accession>